<dbReference type="PANTHER" id="PTHR34294:SF1">
    <property type="entry name" value="TRANSCRIPTIONAL REGULATOR LSRR"/>
    <property type="match status" value="1"/>
</dbReference>
<feature type="domain" description="Sugar-binding" evidence="5">
    <location>
        <begin position="79"/>
        <end position="328"/>
    </location>
</feature>
<dbReference type="Proteomes" id="UP000094598">
    <property type="component" value="Chromosome"/>
</dbReference>
<dbReference type="GO" id="GO:0003677">
    <property type="term" value="F:DNA binding"/>
    <property type="evidence" value="ECO:0007669"/>
    <property type="project" value="UniProtKB-KW"/>
</dbReference>
<evidence type="ECO:0000256" key="1">
    <source>
        <dbReference type="ARBA" id="ARBA00010466"/>
    </source>
</evidence>
<accession>A0AAC9MSU5</accession>
<organism evidence="6 8">
    <name type="scientific">Neomoorella thermoacetica</name>
    <name type="common">Clostridium thermoaceticum</name>
    <dbReference type="NCBI Taxonomy" id="1525"/>
    <lineage>
        <taxon>Bacteria</taxon>
        <taxon>Bacillati</taxon>
        <taxon>Bacillota</taxon>
        <taxon>Clostridia</taxon>
        <taxon>Neomoorellales</taxon>
        <taxon>Neomoorellaceae</taxon>
        <taxon>Neomoorella</taxon>
    </lineage>
</organism>
<dbReference type="AlphaFoldDB" id="A0AAC9MSU5"/>
<evidence type="ECO:0000313" key="6">
    <source>
        <dbReference type="EMBL" id="AOQ22738.1"/>
    </source>
</evidence>
<evidence type="ECO:0000313" key="8">
    <source>
        <dbReference type="Proteomes" id="UP000094598"/>
    </source>
</evidence>
<dbReference type="PANTHER" id="PTHR34294">
    <property type="entry name" value="TRANSCRIPTIONAL REGULATOR-RELATED"/>
    <property type="match status" value="1"/>
</dbReference>
<keyword evidence="9" id="KW-1185">Reference proteome</keyword>
<comment type="similarity">
    <text evidence="1">Belongs to the SorC transcriptional regulatory family.</text>
</comment>
<dbReference type="Gene3D" id="3.40.50.1360">
    <property type="match status" value="1"/>
</dbReference>
<sequence>MKLIQQHEKNFRSMLIMDYERIKLLVNVAKKYYLDGEDQGKIAKELGISRASVCRILKECRESNIVTISINDPLYRLNEVAILLKQKFNLLDVNVVPSTTNLNEDKKRAGKVAANALLNYLKDGSYLGTSFGTTLYEVACSLSPGSNKKVEVIQIHGGFSNTVDYMPTNAVAEKLAHAFFTTPHYLPAPAIVDSSKTREILLNENSLKRTLDLARKADVILMTVGGVDRSEFMARAGFLNESDLDELKKVGAVGETCGGQYYDSEGRLCECDVNKRTVGLTLEEIKTIPRIKFAVVIGRHKIDALHGALKGGLIDVLTVDLETASGILRKEGIEV</sequence>
<dbReference type="InterPro" id="IPR037171">
    <property type="entry name" value="NagB/RpiA_transferase-like"/>
</dbReference>
<dbReference type="RefSeq" id="WP_069587823.1">
    <property type="nucleotide sequence ID" value="NZ_CP017019.1"/>
</dbReference>
<evidence type="ECO:0000313" key="9">
    <source>
        <dbReference type="Proteomes" id="UP000322283"/>
    </source>
</evidence>
<name>A0AAC9MSU5_NEOTH</name>
<evidence type="ECO:0000256" key="2">
    <source>
        <dbReference type="ARBA" id="ARBA00023015"/>
    </source>
</evidence>
<protein>
    <submittedName>
        <fullName evidence="6">Deoxyribonucleoside regulator</fullName>
    </submittedName>
</protein>
<reference evidence="7 9" key="2">
    <citation type="submission" date="2019-05" db="EMBL/GenBank/DDBJ databases">
        <title>Genome sequence of Moorella thermoacetica ATCC 33924.</title>
        <authorList>
            <person name="Poehlein A."/>
            <person name="Bengelsdorf F.R."/>
            <person name="Duerre P."/>
            <person name="Daniel R."/>
        </authorList>
    </citation>
    <scope>NUCLEOTIDE SEQUENCE [LARGE SCALE GENOMIC DNA]</scope>
    <source>
        <strain evidence="7 9">ATCC 33924</strain>
    </source>
</reference>
<keyword evidence="4" id="KW-0804">Transcription</keyword>
<reference evidence="6 8" key="1">
    <citation type="submission" date="2016-08" db="EMBL/GenBank/DDBJ databases">
        <title>Moorella thermoacetica DSM 103132.</title>
        <authorList>
            <person name="Jendresen C.B."/>
            <person name="Redl S.M."/>
            <person name="Jensen T.O."/>
            <person name="Nielsen A.T."/>
        </authorList>
    </citation>
    <scope>NUCLEOTIDE SEQUENCE [LARGE SCALE GENOMIC DNA]</scope>
    <source>
        <strain evidence="6 8">DSM 103132</strain>
    </source>
</reference>
<dbReference type="EMBL" id="CP017019">
    <property type="protein sequence ID" value="AOQ22738.1"/>
    <property type="molecule type" value="Genomic_DNA"/>
</dbReference>
<dbReference type="InterPro" id="IPR007324">
    <property type="entry name" value="Sugar-bd_dom_put"/>
</dbReference>
<keyword evidence="2" id="KW-0805">Transcription regulation</keyword>
<dbReference type="SUPFAM" id="SSF100950">
    <property type="entry name" value="NagB/RpiA/CoA transferase-like"/>
    <property type="match status" value="1"/>
</dbReference>
<evidence type="ECO:0000259" key="5">
    <source>
        <dbReference type="Pfam" id="PF04198"/>
    </source>
</evidence>
<dbReference type="EMBL" id="VCDX01000024">
    <property type="protein sequence ID" value="TYL06831.1"/>
    <property type="molecule type" value="Genomic_DNA"/>
</dbReference>
<evidence type="ECO:0000313" key="7">
    <source>
        <dbReference type="EMBL" id="TYL06831.1"/>
    </source>
</evidence>
<proteinExistence type="inferred from homology"/>
<dbReference type="InterPro" id="IPR051054">
    <property type="entry name" value="SorC_transcr_regulators"/>
</dbReference>
<dbReference type="Proteomes" id="UP000322283">
    <property type="component" value="Unassembled WGS sequence"/>
</dbReference>
<keyword evidence="3" id="KW-0238">DNA-binding</keyword>
<dbReference type="Gene3D" id="1.10.10.60">
    <property type="entry name" value="Homeodomain-like"/>
    <property type="match status" value="1"/>
</dbReference>
<dbReference type="GO" id="GO:0030246">
    <property type="term" value="F:carbohydrate binding"/>
    <property type="evidence" value="ECO:0007669"/>
    <property type="project" value="InterPro"/>
</dbReference>
<gene>
    <name evidence="6" type="primary">deoR</name>
    <name evidence="6" type="ORF">Maut_00255</name>
    <name evidence="7" type="ORF">MTAT_29820</name>
</gene>
<evidence type="ECO:0000256" key="3">
    <source>
        <dbReference type="ARBA" id="ARBA00023125"/>
    </source>
</evidence>
<dbReference type="Pfam" id="PF04198">
    <property type="entry name" value="Sugar-bind"/>
    <property type="match status" value="1"/>
</dbReference>
<evidence type="ECO:0000256" key="4">
    <source>
        <dbReference type="ARBA" id="ARBA00023163"/>
    </source>
</evidence>